<dbReference type="RefSeq" id="WP_304573946.1">
    <property type="nucleotide sequence ID" value="NZ_JAUQOO010000001.1"/>
</dbReference>
<dbReference type="Pfam" id="PF13426">
    <property type="entry name" value="PAS_9"/>
    <property type="match status" value="1"/>
</dbReference>
<evidence type="ECO:0000259" key="5">
    <source>
        <dbReference type="PROSITE" id="PS50887"/>
    </source>
</evidence>
<organism evidence="6 7">
    <name type="scientific">Pseudomonas serbiensis</name>
    <dbReference type="NCBI Taxonomy" id="3064350"/>
    <lineage>
        <taxon>Bacteria</taxon>
        <taxon>Pseudomonadati</taxon>
        <taxon>Pseudomonadota</taxon>
        <taxon>Gammaproteobacteria</taxon>
        <taxon>Pseudomonadales</taxon>
        <taxon>Pseudomonadaceae</taxon>
        <taxon>Pseudomonas</taxon>
    </lineage>
</organism>
<dbReference type="CDD" id="cd00130">
    <property type="entry name" value="PAS"/>
    <property type="match status" value="2"/>
</dbReference>
<keyword evidence="7" id="KW-1185">Reference proteome</keyword>
<dbReference type="PANTHER" id="PTHR45138">
    <property type="entry name" value="REGULATORY COMPONENTS OF SENSORY TRANSDUCTION SYSTEM"/>
    <property type="match status" value="1"/>
</dbReference>
<dbReference type="PROSITE" id="PS50113">
    <property type="entry name" value="PAC"/>
    <property type="match status" value="1"/>
</dbReference>
<dbReference type="PROSITE" id="PS50112">
    <property type="entry name" value="PAS"/>
    <property type="match status" value="2"/>
</dbReference>
<dbReference type="GO" id="GO:0052621">
    <property type="term" value="F:diguanylate cyclase activity"/>
    <property type="evidence" value="ECO:0007669"/>
    <property type="project" value="UniProtKB-EC"/>
</dbReference>
<dbReference type="Gene3D" id="3.30.450.20">
    <property type="entry name" value="PAS domain"/>
    <property type="match status" value="2"/>
</dbReference>
<dbReference type="SMART" id="SM00091">
    <property type="entry name" value="PAS"/>
    <property type="match status" value="2"/>
</dbReference>
<evidence type="ECO:0000259" key="3">
    <source>
        <dbReference type="PROSITE" id="PS50112"/>
    </source>
</evidence>
<evidence type="ECO:0000313" key="7">
    <source>
        <dbReference type="Proteomes" id="UP001223016"/>
    </source>
</evidence>
<dbReference type="EMBL" id="JAUQOO010000001">
    <property type="protein sequence ID" value="MDO7925414.1"/>
    <property type="molecule type" value="Genomic_DNA"/>
</dbReference>
<feature type="domain" description="PAS" evidence="3">
    <location>
        <begin position="86"/>
        <end position="151"/>
    </location>
</feature>
<dbReference type="NCBIfam" id="TIGR00229">
    <property type="entry name" value="sensory_box"/>
    <property type="match status" value="1"/>
</dbReference>
<evidence type="ECO:0000313" key="6">
    <source>
        <dbReference type="EMBL" id="MDO7925414.1"/>
    </source>
</evidence>
<evidence type="ECO:0000256" key="2">
    <source>
        <dbReference type="SAM" id="Phobius"/>
    </source>
</evidence>
<dbReference type="InterPro" id="IPR001610">
    <property type="entry name" value="PAC"/>
</dbReference>
<dbReference type="NCBIfam" id="TIGR00254">
    <property type="entry name" value="GGDEF"/>
    <property type="match status" value="1"/>
</dbReference>
<dbReference type="SMART" id="SM00086">
    <property type="entry name" value="PAC"/>
    <property type="match status" value="2"/>
</dbReference>
<dbReference type="EC" id="2.7.7.65" evidence="1"/>
<proteinExistence type="predicted"/>
<dbReference type="InterPro" id="IPR050469">
    <property type="entry name" value="Diguanylate_Cyclase"/>
</dbReference>
<dbReference type="SUPFAM" id="SSF55785">
    <property type="entry name" value="PYP-like sensor domain (PAS domain)"/>
    <property type="match status" value="2"/>
</dbReference>
<keyword evidence="2" id="KW-1133">Transmembrane helix</keyword>
<feature type="domain" description="PAS" evidence="3">
    <location>
        <begin position="255"/>
        <end position="309"/>
    </location>
</feature>
<keyword evidence="6" id="KW-0548">Nucleotidyltransferase</keyword>
<keyword evidence="2" id="KW-0472">Membrane</keyword>
<dbReference type="Pfam" id="PF08447">
    <property type="entry name" value="PAS_3"/>
    <property type="match status" value="1"/>
</dbReference>
<feature type="domain" description="PAC" evidence="4">
    <location>
        <begin position="177"/>
        <end position="229"/>
    </location>
</feature>
<dbReference type="Pfam" id="PF00990">
    <property type="entry name" value="GGDEF"/>
    <property type="match status" value="1"/>
</dbReference>
<dbReference type="InterPro" id="IPR043128">
    <property type="entry name" value="Rev_trsase/Diguanyl_cyclase"/>
</dbReference>
<dbReference type="CDD" id="cd01949">
    <property type="entry name" value="GGDEF"/>
    <property type="match status" value="1"/>
</dbReference>
<evidence type="ECO:0000256" key="1">
    <source>
        <dbReference type="ARBA" id="ARBA00012528"/>
    </source>
</evidence>
<reference evidence="6 7" key="1">
    <citation type="submission" date="2023-07" db="EMBL/GenBank/DDBJ databases">
        <title>Identification of four novel Pseudomonas species associated with bacterial leaf spot of cucurbits.</title>
        <authorList>
            <person name="Fullem K.R."/>
        </authorList>
    </citation>
    <scope>NUCLEOTIDE SEQUENCE [LARGE SCALE GENOMIC DNA]</scope>
    <source>
        <strain evidence="6 7">KFB 138</strain>
    </source>
</reference>
<feature type="domain" description="GGDEF" evidence="5">
    <location>
        <begin position="395"/>
        <end position="522"/>
    </location>
</feature>
<protein>
    <recommendedName>
        <fullName evidence="1">diguanylate cyclase</fullName>
        <ecNumber evidence="1">2.7.7.65</ecNumber>
    </recommendedName>
</protein>
<dbReference type="InterPro" id="IPR000700">
    <property type="entry name" value="PAS-assoc_C"/>
</dbReference>
<dbReference type="InterPro" id="IPR013655">
    <property type="entry name" value="PAS_fold_3"/>
</dbReference>
<dbReference type="InterPro" id="IPR035965">
    <property type="entry name" value="PAS-like_dom_sf"/>
</dbReference>
<dbReference type="SMART" id="SM00267">
    <property type="entry name" value="GGDEF"/>
    <property type="match status" value="1"/>
</dbReference>
<accession>A0ABT9CJX8</accession>
<dbReference type="Proteomes" id="UP001223016">
    <property type="component" value="Unassembled WGS sequence"/>
</dbReference>
<keyword evidence="6" id="KW-0808">Transferase</keyword>
<dbReference type="PANTHER" id="PTHR45138:SF5">
    <property type="entry name" value="BIFUNCTIONAL PERIPLASMIC SUBSTRATE BINDING PROTEIN_CYTOPLASMIC DIGUANYLATE CYCLASE"/>
    <property type="match status" value="1"/>
</dbReference>
<keyword evidence="2" id="KW-0812">Transmembrane</keyword>
<comment type="caution">
    <text evidence="6">The sequence shown here is derived from an EMBL/GenBank/DDBJ whole genome shotgun (WGS) entry which is preliminary data.</text>
</comment>
<dbReference type="SUPFAM" id="SSF55073">
    <property type="entry name" value="Nucleotide cyclase"/>
    <property type="match status" value="1"/>
</dbReference>
<dbReference type="PROSITE" id="PS50887">
    <property type="entry name" value="GGDEF"/>
    <property type="match status" value="1"/>
</dbReference>
<dbReference type="InterPro" id="IPR029787">
    <property type="entry name" value="Nucleotide_cyclase"/>
</dbReference>
<feature type="transmembrane region" description="Helical" evidence="2">
    <location>
        <begin position="12"/>
        <end position="34"/>
    </location>
</feature>
<dbReference type="InterPro" id="IPR000014">
    <property type="entry name" value="PAS"/>
</dbReference>
<sequence>MSTPVQRPKSKAFFLGLAFCLLLSLGITLALIWLPDQYPANSYIELALIIQTLFLGSLCISTHLRQKQSQAQFDELIAQKNQISFLNARITNLINAATQVAVVTTNAQGETKLFSDGAQAMFGFNREEMLGRNNVQMLYVKEEIDARRQLLTDPALLALTDKQLIRKLSNDDNEVSKPTEWTYRRKDGSQFTGELRHARFSDANSGEVEHISVIIDVSERIELLNSVRKSKALLTQLTQHIPNMLYQFHLRAPGEGYFSFCSPSIEDIFELSAEAVIGVDFADNPLFKRLHPDDLPLIRAVSVASVETGDGWMCDFRVVLPVKGVRWLRGDAHAERQPDQTFIWYGSFSDITELKDREEKLQTQAVTDELTGIYNRRHFISSLEQLVDTGKRYTTPFSLITFDLDHFKSINDRFGHGVGDTVLQQVCTLIRQRLRSSDIFCRIGGEELAILCPLTSHADTGKLANMLCQALANHEIDVAGRVTASFGFATWTKDLSAEELLSLADMASYNAKKNGRNRVVGA</sequence>
<gene>
    <name evidence="6" type="ORF">Q6A51_01400</name>
</gene>
<dbReference type="Gene3D" id="3.30.70.270">
    <property type="match status" value="1"/>
</dbReference>
<name>A0ABT9CJX8_9PSED</name>
<evidence type="ECO:0000259" key="4">
    <source>
        <dbReference type="PROSITE" id="PS50113"/>
    </source>
</evidence>
<dbReference type="InterPro" id="IPR000160">
    <property type="entry name" value="GGDEF_dom"/>
</dbReference>